<feature type="transmembrane region" description="Helical" evidence="1">
    <location>
        <begin position="450"/>
        <end position="473"/>
    </location>
</feature>
<dbReference type="OrthoDB" id="5624218at2"/>
<protein>
    <submittedName>
        <fullName evidence="3">Uncharacterized protein</fullName>
    </submittedName>
</protein>
<organism evidence="3 4">
    <name type="scientific">Bifidobacterium tissieri</name>
    <dbReference type="NCBI Taxonomy" id="1630162"/>
    <lineage>
        <taxon>Bacteria</taxon>
        <taxon>Bacillati</taxon>
        <taxon>Actinomycetota</taxon>
        <taxon>Actinomycetes</taxon>
        <taxon>Bifidobacteriales</taxon>
        <taxon>Bifidobacteriaceae</taxon>
        <taxon>Bifidobacterium</taxon>
    </lineage>
</organism>
<dbReference type="EMBL" id="RZUI01000007">
    <property type="protein sequence ID" value="KAA8830115.1"/>
    <property type="molecule type" value="Genomic_DNA"/>
</dbReference>
<evidence type="ECO:0000313" key="3">
    <source>
        <dbReference type="EMBL" id="KAA8830115.1"/>
    </source>
</evidence>
<evidence type="ECO:0000313" key="4">
    <source>
        <dbReference type="Proteomes" id="UP000412028"/>
    </source>
</evidence>
<dbReference type="InterPro" id="IPR011044">
    <property type="entry name" value="Quino_amine_DH_bsu"/>
</dbReference>
<keyword evidence="2" id="KW-0732">Signal</keyword>
<name>A0A5M9ZRM1_9BIFI</name>
<gene>
    <name evidence="3" type="ORF">EMO89_06935</name>
</gene>
<keyword evidence="1" id="KW-1133">Transmembrane helix</keyword>
<dbReference type="Proteomes" id="UP000412028">
    <property type="component" value="Unassembled WGS sequence"/>
</dbReference>
<dbReference type="InterPro" id="IPR051200">
    <property type="entry name" value="Host-pathogen_enzymatic-act"/>
</dbReference>
<proteinExistence type="predicted"/>
<feature type="signal peptide" evidence="2">
    <location>
        <begin position="1"/>
        <end position="32"/>
    </location>
</feature>
<dbReference type="PANTHER" id="PTHR47197">
    <property type="entry name" value="PROTEIN NIRF"/>
    <property type="match status" value="1"/>
</dbReference>
<comment type="caution">
    <text evidence="3">The sequence shown here is derived from an EMBL/GenBank/DDBJ whole genome shotgun (WGS) entry which is preliminary data.</text>
</comment>
<dbReference type="Gene3D" id="2.130.10.10">
    <property type="entry name" value="YVTN repeat-like/Quinoprotein amine dehydrogenase"/>
    <property type="match status" value="1"/>
</dbReference>
<dbReference type="RefSeq" id="WP_150381460.1">
    <property type="nucleotide sequence ID" value="NZ_RZUI01000007.1"/>
</dbReference>
<keyword evidence="1" id="KW-0812">Transmembrane</keyword>
<evidence type="ECO:0000256" key="2">
    <source>
        <dbReference type="SAM" id="SignalP"/>
    </source>
</evidence>
<dbReference type="AlphaFoldDB" id="A0A5M9ZRM1"/>
<feature type="chain" id="PRO_5024417016" evidence="2">
    <location>
        <begin position="33"/>
        <end position="483"/>
    </location>
</feature>
<dbReference type="InterPro" id="IPR015943">
    <property type="entry name" value="WD40/YVTN_repeat-like_dom_sf"/>
</dbReference>
<dbReference type="SUPFAM" id="SSF50969">
    <property type="entry name" value="YVTN repeat-like/Quinoprotein amine dehydrogenase"/>
    <property type="match status" value="2"/>
</dbReference>
<reference evidence="3 4" key="1">
    <citation type="journal article" date="2019" name="Syst. Appl. Microbiol.">
        <title>Characterization of Bifidobacterium species in feaces of the Egyptian fruit bat: Description of B. vespertilionis sp. nov. and B. rousetti sp. nov.</title>
        <authorList>
            <person name="Modesto M."/>
            <person name="Satti M."/>
            <person name="Watanabe K."/>
            <person name="Puglisi E."/>
            <person name="Morelli L."/>
            <person name="Huang C.-H."/>
            <person name="Liou J.-S."/>
            <person name="Miyashita M."/>
            <person name="Tamura T."/>
            <person name="Saito S."/>
            <person name="Mori K."/>
            <person name="Huang L."/>
            <person name="Sciavilla P."/>
            <person name="Sandri C."/>
            <person name="Spiezio C."/>
            <person name="Vitali F."/>
            <person name="Cavalieri D."/>
            <person name="Perpetuini G."/>
            <person name="Tofalo R."/>
            <person name="Bonetti A."/>
            <person name="Arita M."/>
            <person name="Mattarelli P."/>
        </authorList>
    </citation>
    <scope>NUCLEOTIDE SEQUENCE [LARGE SCALE GENOMIC DNA]</scope>
    <source>
        <strain evidence="3 4">RST7</strain>
    </source>
</reference>
<evidence type="ECO:0000256" key="1">
    <source>
        <dbReference type="SAM" id="Phobius"/>
    </source>
</evidence>
<dbReference type="PANTHER" id="PTHR47197:SF3">
    <property type="entry name" value="DIHYDRO-HEME D1 DEHYDROGENASE"/>
    <property type="match status" value="1"/>
</dbReference>
<keyword evidence="1" id="KW-0472">Membrane</keyword>
<accession>A0A5M9ZRM1</accession>
<sequence length="483" mass="52607">MNTNRCAERCKSYITILLSILVFFSSSYLAFAETSSKSPIPANAQVLENPNCIISYPNQLELSPDEKTIYVFTGIGGAGNTICVIDAQSMQIRGIVTLPGPNAGDYWSHPVFSPDGTTLYSLYKTDDRNEAIAAIDTTTLTISRTYPLSGGGHFKLSQDGKTLVVLEGWPEDFTILELRTITTDDGTSTQPILLRGHNPVIQSLSPSGRNLYIQETDKQGTAWLKSIDTSTGAFDDVAELHDRSYLISAETADHSTLFVPGKDNIVAIHTDSKKVTPLIQEQHSVTHLSASKDGNHLLINESIRDGSGNVIKSNTRIINTVTAATLANTDEYLTTLSKKGDFAYGVSLPDDEQAYTIKTMILSTNSQPTVQSVTVPHYPQYPQQYQLGSYDISSDGKTIYQVFVSDHAITHAGYADASEPGYLMAVRMPASATTPPEVDDAADHSGNRRAAVFAIVTTIAIIVLGWASVAAYHHMRRTNFARR</sequence>